<dbReference type="AlphaFoldDB" id="A0AAV2FA05"/>
<keyword evidence="3" id="KW-0443">Lipid metabolism</keyword>
<evidence type="ECO:0000256" key="1">
    <source>
        <dbReference type="ARBA" id="ARBA00008668"/>
    </source>
</evidence>
<feature type="signal peptide" evidence="4">
    <location>
        <begin position="1"/>
        <end position="25"/>
    </location>
</feature>
<dbReference type="GO" id="GO:0016788">
    <property type="term" value="F:hydrolase activity, acting on ester bonds"/>
    <property type="evidence" value="ECO:0007669"/>
    <property type="project" value="InterPro"/>
</dbReference>
<gene>
    <name evidence="5" type="ORF">LTRI10_LOCUS35516</name>
</gene>
<protein>
    <recommendedName>
        <fullName evidence="7">GDSL esterase/lipase</fullName>
    </recommendedName>
</protein>
<dbReference type="Pfam" id="PF00657">
    <property type="entry name" value="Lipase_GDSL"/>
    <property type="match status" value="1"/>
</dbReference>
<dbReference type="Proteomes" id="UP001497516">
    <property type="component" value="Chromosome 6"/>
</dbReference>
<evidence type="ECO:0000256" key="3">
    <source>
        <dbReference type="ARBA" id="ARBA00022963"/>
    </source>
</evidence>
<accession>A0AAV2FA05</accession>
<evidence type="ECO:0008006" key="7">
    <source>
        <dbReference type="Google" id="ProtNLM"/>
    </source>
</evidence>
<evidence type="ECO:0000256" key="4">
    <source>
        <dbReference type="SAM" id="SignalP"/>
    </source>
</evidence>
<dbReference type="EMBL" id="OZ034819">
    <property type="protein sequence ID" value="CAL1395058.1"/>
    <property type="molecule type" value="Genomic_DNA"/>
</dbReference>
<keyword evidence="4" id="KW-0732">Signal</keyword>
<evidence type="ECO:0000313" key="5">
    <source>
        <dbReference type="EMBL" id="CAL1395058.1"/>
    </source>
</evidence>
<evidence type="ECO:0000256" key="2">
    <source>
        <dbReference type="ARBA" id="ARBA00022801"/>
    </source>
</evidence>
<organism evidence="5 6">
    <name type="scientific">Linum trigynum</name>
    <dbReference type="NCBI Taxonomy" id="586398"/>
    <lineage>
        <taxon>Eukaryota</taxon>
        <taxon>Viridiplantae</taxon>
        <taxon>Streptophyta</taxon>
        <taxon>Embryophyta</taxon>
        <taxon>Tracheophyta</taxon>
        <taxon>Spermatophyta</taxon>
        <taxon>Magnoliopsida</taxon>
        <taxon>eudicotyledons</taxon>
        <taxon>Gunneridae</taxon>
        <taxon>Pentapetalae</taxon>
        <taxon>rosids</taxon>
        <taxon>fabids</taxon>
        <taxon>Malpighiales</taxon>
        <taxon>Linaceae</taxon>
        <taxon>Linum</taxon>
    </lineage>
</organism>
<dbReference type="InterPro" id="IPR051058">
    <property type="entry name" value="GDSL_Est/Lipase"/>
</dbReference>
<evidence type="ECO:0000313" key="6">
    <source>
        <dbReference type="Proteomes" id="UP001497516"/>
    </source>
</evidence>
<dbReference type="PANTHER" id="PTHR45648:SF180">
    <property type="entry name" value="OS04G0561800 PROTEIN"/>
    <property type="match status" value="1"/>
</dbReference>
<dbReference type="InterPro" id="IPR001087">
    <property type="entry name" value="GDSL"/>
</dbReference>
<dbReference type="InterPro" id="IPR036514">
    <property type="entry name" value="SGNH_hydro_sf"/>
</dbReference>
<dbReference type="PANTHER" id="PTHR45648">
    <property type="entry name" value="GDSL LIPASE/ACYLHYDROLASE FAMILY PROTEIN (AFU_ORTHOLOGUE AFUA_4G14700)"/>
    <property type="match status" value="1"/>
</dbReference>
<comment type="similarity">
    <text evidence="1">Belongs to the 'GDSL' lipolytic enzyme family.</text>
</comment>
<name>A0AAV2FA05_9ROSI</name>
<dbReference type="Gene3D" id="3.40.50.1110">
    <property type="entry name" value="SGNH hydrolase"/>
    <property type="match status" value="1"/>
</dbReference>
<reference evidence="5 6" key="1">
    <citation type="submission" date="2024-04" db="EMBL/GenBank/DDBJ databases">
        <authorList>
            <person name="Fracassetti M."/>
        </authorList>
    </citation>
    <scope>NUCLEOTIDE SEQUENCE [LARGE SCALE GENOMIC DNA]</scope>
</reference>
<keyword evidence="2" id="KW-0378">Hydrolase</keyword>
<keyword evidence="6" id="KW-1185">Reference proteome</keyword>
<keyword evidence="3" id="KW-0442">Lipid degradation</keyword>
<sequence>MATKFGASSAFVLYFFFLTPASSSSSDVPLIFVLGGTSADNGNNNCLNTTAKYNVPFNGIDYRNSTPTGRASNGLILPDYVARRLNRTESPPPIICLIRSSDEYQRAILTEGGTLASASSGIFDTTGRPRFGEVLPLRTQVKFFGEVYEDLIDLQGRQAATSLIRRSLVLVSTGSIDIADQLDRPPISDSFFITAVIAQYVGLLRSLYAYEARKFAIVAPLLIGCNPNSFADNATGCNQRGTSLTLDFVESLATALRRLRVLYPNFQYSICNAPNFLLDVNANPGSFPACGIREVRDACCGNGTMPCRPTSTLCGNREQYLYWSQYQLTQEGSRILTAACFSNNLRYAAPINFYQLARTTT</sequence>
<dbReference type="GO" id="GO:0016042">
    <property type="term" value="P:lipid catabolic process"/>
    <property type="evidence" value="ECO:0007669"/>
    <property type="project" value="UniProtKB-KW"/>
</dbReference>
<proteinExistence type="inferred from homology"/>
<feature type="chain" id="PRO_5043662679" description="GDSL esterase/lipase" evidence="4">
    <location>
        <begin position="26"/>
        <end position="361"/>
    </location>
</feature>